<dbReference type="InterPro" id="IPR013783">
    <property type="entry name" value="Ig-like_fold"/>
</dbReference>
<evidence type="ECO:0000256" key="5">
    <source>
        <dbReference type="ARBA" id="ARBA00074219"/>
    </source>
</evidence>
<evidence type="ECO:0000256" key="2">
    <source>
        <dbReference type="ARBA" id="ARBA00022801"/>
    </source>
</evidence>
<feature type="domain" description="Fibronectin type III-like" evidence="7">
    <location>
        <begin position="569"/>
        <end position="639"/>
    </location>
</feature>
<evidence type="ECO:0000313" key="9">
    <source>
        <dbReference type="Proteomes" id="UP000093501"/>
    </source>
</evidence>
<dbReference type="Pfam" id="PF00933">
    <property type="entry name" value="Glyco_hydro_3"/>
    <property type="match status" value="1"/>
</dbReference>
<keyword evidence="9" id="KW-1185">Reference proteome</keyword>
<dbReference type="EMBL" id="MBQD01000021">
    <property type="protein sequence ID" value="OCL33783.1"/>
    <property type="molecule type" value="Genomic_DNA"/>
</dbReference>
<dbReference type="SMART" id="SM01217">
    <property type="entry name" value="Fn3_like"/>
    <property type="match status" value="1"/>
</dbReference>
<sequence>MPMIETLTTLEKAALLSGKNVWESRDLPRHGVPSFFMADGPHGVRKQVGSGDHLGLNASEPATCFPTSATVACSWDVELADAVGHALGREARALDVDVLLGPGLNLKRSPLGGRNFEYFSEDPYLSGKLAAAYVRGIQAEGVAATPKHYAANSQELRRMSSDSVVDERTLRELYLTAFEIVVREAAPRALMSSYNRVNGTYAHENHHLLTEILRGEWGFDGVVVSDWGGSNDPVAAIAAGANLEMPAPGLDSVRQLVEAVRDGRLDEADLTARAAEVLRLALDGRRTPRPEIDRDAHHDLARRAAEESMVLLRNEDGILPLAPGTRVALIGDMADTPRYQGAGSSAVNPTRLSSPREALAGSGLQLTAFAQGYRRHSPVDHDLERDAVAAAADADVALLYLGLDEISESEGVDRRHIDLPDAQLSLLRAVAAANPNVVVVLSAGSVVDTGWVDQTHAVLHGYLSGQAGAEAAVRLLTGDATPSGKLAETYPLALTDTPTFGRFPAEGRTSVYREGLFVGYRHAEAAGRPVRYPFGHGLSYTTFSYSDLALTDDSAEFTVTNTGSVPGAEVAQLYVATPDSAVVRPEKELKGFAKISLAPGESQRVTIAFDRYTWRHFDPTTGAWMTEEGPRRVLIGASSTDLRLSGELHVSGVTLTPSVSPATLRTAMLRGLTDDEFNDLLGITVPRDVVTGDLRRNDPLGDLSRARSPLARFAHWVLITLRRRSEAKGEPDLNIQFLYNMPFRALGKMTGGMVSDEMVDGIVDLANGHHLRGLRTVIAGFFRNRRTARDLTRQLTEAR</sequence>
<dbReference type="InterPro" id="IPR019800">
    <property type="entry name" value="Glyco_hydro_3_AS"/>
</dbReference>
<comment type="similarity">
    <text evidence="1 6">Belongs to the glycosyl hydrolase 3 family.</text>
</comment>
<evidence type="ECO:0000256" key="1">
    <source>
        <dbReference type="ARBA" id="ARBA00005336"/>
    </source>
</evidence>
<keyword evidence="3" id="KW-0119">Carbohydrate metabolism</keyword>
<dbReference type="PANTHER" id="PTHR42715">
    <property type="entry name" value="BETA-GLUCOSIDASE"/>
    <property type="match status" value="1"/>
</dbReference>
<dbReference type="InterPro" id="IPR026891">
    <property type="entry name" value="Fn3-like"/>
</dbReference>
<dbReference type="InterPro" id="IPR050288">
    <property type="entry name" value="Cellulose_deg_GH3"/>
</dbReference>
<evidence type="ECO:0000256" key="3">
    <source>
        <dbReference type="ARBA" id="ARBA00023277"/>
    </source>
</evidence>
<evidence type="ECO:0000256" key="6">
    <source>
        <dbReference type="RuleBase" id="RU361161"/>
    </source>
</evidence>
<dbReference type="GO" id="GO:0008422">
    <property type="term" value="F:beta-glucosidase activity"/>
    <property type="evidence" value="ECO:0007669"/>
    <property type="project" value="UniProtKB-ARBA"/>
</dbReference>
<gene>
    <name evidence="8" type="ORF">BCR15_03855</name>
</gene>
<name>A0A1C0AM35_9ACTN</name>
<dbReference type="InterPro" id="IPR036962">
    <property type="entry name" value="Glyco_hydro_3_N_sf"/>
</dbReference>
<dbReference type="InterPro" id="IPR036881">
    <property type="entry name" value="Glyco_hydro_3_C_sf"/>
</dbReference>
<dbReference type="PANTHER" id="PTHR42715:SF10">
    <property type="entry name" value="BETA-GLUCOSIDASE"/>
    <property type="match status" value="1"/>
</dbReference>
<dbReference type="Pfam" id="PF14310">
    <property type="entry name" value="Fn3-like"/>
    <property type="match status" value="1"/>
</dbReference>
<dbReference type="FunFam" id="2.60.40.10:FF:000495">
    <property type="entry name" value="Periplasmic beta-glucosidase"/>
    <property type="match status" value="1"/>
</dbReference>
<dbReference type="Proteomes" id="UP000093501">
    <property type="component" value="Unassembled WGS sequence"/>
</dbReference>
<dbReference type="PRINTS" id="PR00133">
    <property type="entry name" value="GLHYDRLASE3"/>
</dbReference>
<dbReference type="GO" id="GO:0005975">
    <property type="term" value="P:carbohydrate metabolic process"/>
    <property type="evidence" value="ECO:0007669"/>
    <property type="project" value="InterPro"/>
</dbReference>
<proteinExistence type="inferred from homology"/>
<dbReference type="Gene3D" id="2.60.40.10">
    <property type="entry name" value="Immunoglobulins"/>
    <property type="match status" value="1"/>
</dbReference>
<keyword evidence="2 6" id="KW-0378">Hydrolase</keyword>
<dbReference type="Pfam" id="PF01915">
    <property type="entry name" value="Glyco_hydro_3_C"/>
    <property type="match status" value="1"/>
</dbReference>
<evidence type="ECO:0000256" key="4">
    <source>
        <dbReference type="ARBA" id="ARBA00058905"/>
    </source>
</evidence>
<evidence type="ECO:0000313" key="8">
    <source>
        <dbReference type="EMBL" id="OCL33783.1"/>
    </source>
</evidence>
<dbReference type="Gene3D" id="3.40.50.1700">
    <property type="entry name" value="Glycoside hydrolase family 3 C-terminal domain"/>
    <property type="match status" value="1"/>
</dbReference>
<organism evidence="8 9">
    <name type="scientific">Tessaracoccus lapidicaptus</name>
    <dbReference type="NCBI Taxonomy" id="1427523"/>
    <lineage>
        <taxon>Bacteria</taxon>
        <taxon>Bacillati</taxon>
        <taxon>Actinomycetota</taxon>
        <taxon>Actinomycetes</taxon>
        <taxon>Propionibacteriales</taxon>
        <taxon>Propionibacteriaceae</taxon>
        <taxon>Tessaracoccus</taxon>
    </lineage>
</organism>
<dbReference type="Gene3D" id="3.20.20.300">
    <property type="entry name" value="Glycoside hydrolase, family 3, N-terminal domain"/>
    <property type="match status" value="1"/>
</dbReference>
<evidence type="ECO:0000259" key="7">
    <source>
        <dbReference type="SMART" id="SM01217"/>
    </source>
</evidence>
<dbReference type="SUPFAM" id="SSF52279">
    <property type="entry name" value="Beta-D-glucan exohydrolase, C-terminal domain"/>
    <property type="match status" value="1"/>
</dbReference>
<dbReference type="SUPFAM" id="SSF51445">
    <property type="entry name" value="(Trans)glycosidases"/>
    <property type="match status" value="1"/>
</dbReference>
<protein>
    <recommendedName>
        <fullName evidence="5">Exo-alpha-(1-&gt;6)-L-arabinopyranosidase</fullName>
    </recommendedName>
</protein>
<reference evidence="9" key="1">
    <citation type="submission" date="2016-07" db="EMBL/GenBank/DDBJ databases">
        <authorList>
            <person name="Florea S."/>
            <person name="Webb J.S."/>
            <person name="Jaromczyk J."/>
            <person name="Schardl C.L."/>
        </authorList>
    </citation>
    <scope>NUCLEOTIDE SEQUENCE [LARGE SCALE GENOMIC DNA]</scope>
    <source>
        <strain evidence="9">IPBSL-7</strain>
    </source>
</reference>
<comment type="caution">
    <text evidence="8">The sequence shown here is derived from an EMBL/GenBank/DDBJ whole genome shotgun (WGS) entry which is preliminary data.</text>
</comment>
<dbReference type="AlphaFoldDB" id="A0A1C0AM35"/>
<keyword evidence="6" id="KW-0326">Glycosidase</keyword>
<dbReference type="InterPro" id="IPR017853">
    <property type="entry name" value="GH"/>
</dbReference>
<dbReference type="PROSITE" id="PS00775">
    <property type="entry name" value="GLYCOSYL_HYDROL_F3"/>
    <property type="match status" value="1"/>
</dbReference>
<dbReference type="InterPro" id="IPR002772">
    <property type="entry name" value="Glyco_hydro_3_C"/>
</dbReference>
<dbReference type="InterPro" id="IPR001764">
    <property type="entry name" value="Glyco_hydro_3_N"/>
</dbReference>
<comment type="function">
    <text evidence="4">Catalyzes the hydrolysis of a non-reducing terminal alpha-L-arabinopyranosidic linkage in ginsenoside Rb2 (alpha-L-arabinopyranosyl-(1-&gt;6)-alpha-D-glucopyranosyl) to release alpha-D-glucopyranosyl (Rd). It is not able to hydrolyze alpha-L-arabinofuranosyl-(1-&gt;6)-alpha-D-glucopyranosyl (Rc).</text>
</comment>
<accession>A0A1C0AM35</accession>